<dbReference type="Proteomes" id="UP001501020">
    <property type="component" value="Unassembled WGS sequence"/>
</dbReference>
<proteinExistence type="predicted"/>
<accession>A0ABN3AEN7</accession>
<name>A0ABN3AEN7_9ACTN</name>
<evidence type="ECO:0000313" key="3">
    <source>
        <dbReference type="Proteomes" id="UP001501020"/>
    </source>
</evidence>
<sequence>MARAEIPGPDTEPDAAPDAARDEPSDAAPGEVPDAPSGPPRHRRRPPRATAPLLIATGCAAVLVVAGVRLVGEVTRAPTPAERSAAVATEIDRRYRAWPAGRIFPAALRYTLDEGSAETARRVGIGTDTRCDTAVDPRLAASLTARGCQAVLRATYLDQAQGLAVTIGVAAFPDTASAHGAVAWFPPRAPAPGLRALPFTGTVAARCGDAARQASAAAQRGPYVVAATVGYADGRPTLRAARRLPELAELAPRLVDGVLRPLTAPAAIRCGTREWSC</sequence>
<dbReference type="RefSeq" id="WP_344280661.1">
    <property type="nucleotide sequence ID" value="NZ_BAAAMR010000116.1"/>
</dbReference>
<reference evidence="2 3" key="1">
    <citation type="journal article" date="2019" name="Int. J. Syst. Evol. Microbiol.">
        <title>The Global Catalogue of Microorganisms (GCM) 10K type strain sequencing project: providing services to taxonomists for standard genome sequencing and annotation.</title>
        <authorList>
            <consortium name="The Broad Institute Genomics Platform"/>
            <consortium name="The Broad Institute Genome Sequencing Center for Infectious Disease"/>
            <person name="Wu L."/>
            <person name="Ma J."/>
        </authorList>
    </citation>
    <scope>NUCLEOTIDE SEQUENCE [LARGE SCALE GENOMIC DNA]</scope>
    <source>
        <strain evidence="2 3">JCM 13850</strain>
    </source>
</reference>
<comment type="caution">
    <text evidence="2">The sequence shown here is derived from an EMBL/GenBank/DDBJ whole genome shotgun (WGS) entry which is preliminary data.</text>
</comment>
<organism evidence="2 3">
    <name type="scientific">Actinomadura napierensis</name>
    <dbReference type="NCBI Taxonomy" id="267854"/>
    <lineage>
        <taxon>Bacteria</taxon>
        <taxon>Bacillati</taxon>
        <taxon>Actinomycetota</taxon>
        <taxon>Actinomycetes</taxon>
        <taxon>Streptosporangiales</taxon>
        <taxon>Thermomonosporaceae</taxon>
        <taxon>Actinomadura</taxon>
    </lineage>
</organism>
<keyword evidence="3" id="KW-1185">Reference proteome</keyword>
<protein>
    <submittedName>
        <fullName evidence="2">Uncharacterized protein</fullName>
    </submittedName>
</protein>
<evidence type="ECO:0000256" key="1">
    <source>
        <dbReference type="SAM" id="MobiDB-lite"/>
    </source>
</evidence>
<evidence type="ECO:0000313" key="2">
    <source>
        <dbReference type="EMBL" id="GAA2164015.1"/>
    </source>
</evidence>
<feature type="region of interest" description="Disordered" evidence="1">
    <location>
        <begin position="1"/>
        <end position="47"/>
    </location>
</feature>
<gene>
    <name evidence="2" type="ORF">GCM10009727_81100</name>
</gene>
<dbReference type="EMBL" id="BAAAMR010000116">
    <property type="protein sequence ID" value="GAA2164015.1"/>
    <property type="molecule type" value="Genomic_DNA"/>
</dbReference>